<reference evidence="2" key="3">
    <citation type="submission" date="2025-09" db="UniProtKB">
        <authorList>
            <consortium name="Ensembl"/>
        </authorList>
    </citation>
    <scope>IDENTIFICATION</scope>
</reference>
<reference evidence="2" key="2">
    <citation type="submission" date="2025-08" db="UniProtKB">
        <authorList>
            <consortium name="Ensembl"/>
        </authorList>
    </citation>
    <scope>IDENTIFICATION</scope>
</reference>
<feature type="region of interest" description="Disordered" evidence="1">
    <location>
        <begin position="51"/>
        <end position="124"/>
    </location>
</feature>
<proteinExistence type="predicted"/>
<evidence type="ECO:0000313" key="3">
    <source>
        <dbReference type="Proteomes" id="UP000007875"/>
    </source>
</evidence>
<dbReference type="Proteomes" id="UP000007875">
    <property type="component" value="Unassembled WGS sequence"/>
</dbReference>
<keyword evidence="3" id="KW-1185">Reference proteome</keyword>
<feature type="compositionally biased region" description="Polar residues" evidence="1">
    <location>
        <begin position="102"/>
        <end position="124"/>
    </location>
</feature>
<dbReference type="Ensembl" id="ENSCSAVT00000010353.1">
    <property type="protein sequence ID" value="ENSCSAVP00000010228.1"/>
    <property type="gene ID" value="ENSCSAVG00000006027.1"/>
</dbReference>
<organism evidence="2 3">
    <name type="scientific">Ciona savignyi</name>
    <name type="common">Pacific transparent sea squirt</name>
    <dbReference type="NCBI Taxonomy" id="51511"/>
    <lineage>
        <taxon>Eukaryota</taxon>
        <taxon>Metazoa</taxon>
        <taxon>Chordata</taxon>
        <taxon>Tunicata</taxon>
        <taxon>Ascidiacea</taxon>
        <taxon>Phlebobranchia</taxon>
        <taxon>Cionidae</taxon>
        <taxon>Ciona</taxon>
    </lineage>
</organism>
<dbReference type="InParanoid" id="H2YY17"/>
<evidence type="ECO:0000256" key="1">
    <source>
        <dbReference type="SAM" id="MobiDB-lite"/>
    </source>
</evidence>
<protein>
    <submittedName>
        <fullName evidence="2">Uncharacterized protein</fullName>
    </submittedName>
</protein>
<sequence length="172" mass="19059">MLLDSAQKESEQELLEQQMLEDKFLATDWENTEDEMVREVAHSSLVQYLQHQEAMARSKKSETNSSVEGSVPTCSQEATSSQSNKPAAPPTEDTDKKETSNTEDPSLIPSTSQTFPPAYSNSAFSDWVDETDENAILAQIMAQSQREYYESLTKHGGSSSSTATCSKYPTDK</sequence>
<dbReference type="STRING" id="51511.ENSCSAVP00000010228"/>
<evidence type="ECO:0000313" key="2">
    <source>
        <dbReference type="Ensembl" id="ENSCSAVP00000010228.1"/>
    </source>
</evidence>
<reference evidence="3" key="1">
    <citation type="submission" date="2003-08" db="EMBL/GenBank/DDBJ databases">
        <authorList>
            <person name="Birren B."/>
            <person name="Nusbaum C."/>
            <person name="Abebe A."/>
            <person name="Abouelleil A."/>
            <person name="Adekoya E."/>
            <person name="Ait-zahra M."/>
            <person name="Allen N."/>
            <person name="Allen T."/>
            <person name="An P."/>
            <person name="Anderson M."/>
            <person name="Anderson S."/>
            <person name="Arachchi H."/>
            <person name="Armbruster J."/>
            <person name="Bachantsang P."/>
            <person name="Baldwin J."/>
            <person name="Barry A."/>
            <person name="Bayul T."/>
            <person name="Blitshsteyn B."/>
            <person name="Bloom T."/>
            <person name="Blye J."/>
            <person name="Boguslavskiy L."/>
            <person name="Borowsky M."/>
            <person name="Boukhgalter B."/>
            <person name="Brunache A."/>
            <person name="Butler J."/>
            <person name="Calixte N."/>
            <person name="Calvo S."/>
            <person name="Camarata J."/>
            <person name="Campo K."/>
            <person name="Chang J."/>
            <person name="Cheshatsang Y."/>
            <person name="Citroen M."/>
            <person name="Collymore A."/>
            <person name="Considine T."/>
            <person name="Cook A."/>
            <person name="Cooke P."/>
            <person name="Corum B."/>
            <person name="Cuomo C."/>
            <person name="David R."/>
            <person name="Dawoe T."/>
            <person name="Degray S."/>
            <person name="Dodge S."/>
            <person name="Dooley K."/>
            <person name="Dorje P."/>
            <person name="Dorjee K."/>
            <person name="Dorris L."/>
            <person name="Duffey N."/>
            <person name="Dupes A."/>
            <person name="Elkins T."/>
            <person name="Engels R."/>
            <person name="Erickson J."/>
            <person name="Farina A."/>
            <person name="Faro S."/>
            <person name="Ferreira P."/>
            <person name="Fischer H."/>
            <person name="Fitzgerald M."/>
            <person name="Foley K."/>
            <person name="Gage D."/>
            <person name="Galagan J."/>
            <person name="Gearin G."/>
            <person name="Gnerre S."/>
            <person name="Gnirke A."/>
            <person name="Goyette A."/>
            <person name="Graham J."/>
            <person name="Grandbois E."/>
            <person name="Gyaltsen K."/>
            <person name="Hafez N."/>
            <person name="Hagopian D."/>
            <person name="Hagos B."/>
            <person name="Hall J."/>
            <person name="Hatcher B."/>
            <person name="Heller A."/>
            <person name="Higgins H."/>
            <person name="Honan T."/>
            <person name="Horn A."/>
            <person name="Houde N."/>
            <person name="Hughes L."/>
            <person name="Hulme W."/>
            <person name="Husby E."/>
            <person name="Iliev I."/>
            <person name="Jaffe D."/>
            <person name="Jones C."/>
            <person name="Kamal M."/>
            <person name="Kamat A."/>
            <person name="Kamvysselis M."/>
            <person name="Karlsson E."/>
            <person name="Kells C."/>
            <person name="Kieu A."/>
            <person name="Kisner P."/>
            <person name="Kodira C."/>
            <person name="Kulbokas E."/>
            <person name="Labutti K."/>
            <person name="Lama D."/>
            <person name="Landers T."/>
            <person name="Leger J."/>
            <person name="Levine S."/>
            <person name="Lewis D."/>
            <person name="Lewis T."/>
            <person name="Lindblad-toh K."/>
            <person name="Liu X."/>
            <person name="Lokyitsang T."/>
            <person name="Lokyitsang Y."/>
            <person name="Lucien O."/>
            <person name="Lui A."/>
            <person name="Ma L.J."/>
            <person name="Mabbitt R."/>
            <person name="Macdonald J."/>
            <person name="Maclean C."/>
            <person name="Major J."/>
            <person name="Manning J."/>
            <person name="Marabella R."/>
            <person name="Maru K."/>
            <person name="Matthews C."/>
            <person name="Mauceli E."/>
            <person name="Mccarthy M."/>
            <person name="Mcdonough S."/>
            <person name="Mcghee T."/>
            <person name="Meldrim J."/>
            <person name="Meneus L."/>
            <person name="Mesirov J."/>
            <person name="Mihalev A."/>
            <person name="Mihova T."/>
            <person name="Mikkelsen T."/>
            <person name="Mlenga V."/>
            <person name="Moru K."/>
            <person name="Mozes J."/>
            <person name="Mulrain L."/>
            <person name="Munson G."/>
            <person name="Naylor J."/>
            <person name="Newes C."/>
            <person name="Nguyen C."/>
            <person name="Nguyen N."/>
            <person name="Nguyen T."/>
            <person name="Nicol R."/>
            <person name="Nielsen C."/>
            <person name="Nizzari M."/>
            <person name="Norbu C."/>
            <person name="Norbu N."/>
            <person name="O'donnell P."/>
            <person name="Okoawo O."/>
            <person name="O'leary S."/>
            <person name="Omotosho B."/>
            <person name="O'neill K."/>
            <person name="Osman S."/>
            <person name="Parker S."/>
            <person name="Perrin D."/>
            <person name="Phunkhang P."/>
            <person name="Piqani B."/>
            <person name="Purcell S."/>
            <person name="Rachupka T."/>
            <person name="Ramasamy U."/>
            <person name="Rameau R."/>
            <person name="Ray V."/>
            <person name="Raymond C."/>
            <person name="Retta R."/>
            <person name="Richardson S."/>
            <person name="Rise C."/>
            <person name="Rodriguez J."/>
            <person name="Rogers J."/>
            <person name="Rogov P."/>
            <person name="Rutman M."/>
            <person name="Schupbach R."/>
            <person name="Seaman C."/>
            <person name="Settipalli S."/>
            <person name="Sharpe T."/>
            <person name="Sheridan J."/>
            <person name="Sherpa N."/>
            <person name="Shi J."/>
            <person name="Smirnov S."/>
            <person name="Smith C."/>
            <person name="Sougnez C."/>
            <person name="Spencer B."/>
            <person name="Stalker J."/>
            <person name="Stange-thomann N."/>
            <person name="Stavropoulos S."/>
            <person name="Stetson K."/>
            <person name="Stone C."/>
            <person name="Stone S."/>
            <person name="Stubbs M."/>
            <person name="Talamas J."/>
            <person name="Tchuinga P."/>
            <person name="Tenzing P."/>
            <person name="Tesfaye S."/>
            <person name="Theodore J."/>
            <person name="Thoulutsang Y."/>
            <person name="Topham K."/>
            <person name="Towey S."/>
            <person name="Tsamla T."/>
            <person name="Tsomo N."/>
            <person name="Vallee D."/>
            <person name="Vassiliev H."/>
            <person name="Venkataraman V."/>
            <person name="Vinson J."/>
            <person name="Vo A."/>
            <person name="Wade C."/>
            <person name="Wang S."/>
            <person name="Wangchuk T."/>
            <person name="Wangdi T."/>
            <person name="Whittaker C."/>
            <person name="Wilkinson J."/>
            <person name="Wu Y."/>
            <person name="Wyman D."/>
            <person name="Yadav S."/>
            <person name="Yang S."/>
            <person name="Yang X."/>
            <person name="Yeager S."/>
            <person name="Yee E."/>
            <person name="Young G."/>
            <person name="Zainoun J."/>
            <person name="Zembeck L."/>
            <person name="Zimmer A."/>
            <person name="Zody M."/>
            <person name="Lander E."/>
        </authorList>
    </citation>
    <scope>NUCLEOTIDE SEQUENCE [LARGE SCALE GENOMIC DNA]</scope>
</reference>
<dbReference type="AlphaFoldDB" id="H2YY17"/>
<dbReference type="OMA" id="QSSECHP"/>
<accession>H2YY17</accession>
<feature type="compositionally biased region" description="Polar residues" evidence="1">
    <location>
        <begin position="156"/>
        <end position="172"/>
    </location>
</feature>
<feature type="region of interest" description="Disordered" evidence="1">
    <location>
        <begin position="150"/>
        <end position="172"/>
    </location>
</feature>
<feature type="compositionally biased region" description="Polar residues" evidence="1">
    <location>
        <begin position="63"/>
        <end position="85"/>
    </location>
</feature>
<dbReference type="HOGENOM" id="CLU_1554732_0_0_1"/>
<name>H2YY17_CIOSA</name>